<feature type="domain" description="HAT C-terminal dimerisation" evidence="1">
    <location>
        <begin position="205"/>
        <end position="253"/>
    </location>
</feature>
<dbReference type="PANTHER" id="PTHR46481">
    <property type="entry name" value="ZINC FINGER BED DOMAIN-CONTAINING PROTEIN 4"/>
    <property type="match status" value="1"/>
</dbReference>
<proteinExistence type="predicted"/>
<dbReference type="InterPro" id="IPR012337">
    <property type="entry name" value="RNaseH-like_sf"/>
</dbReference>
<accession>A0A5N6LY50</accession>
<reference evidence="2 3" key="1">
    <citation type="submission" date="2019-05" db="EMBL/GenBank/DDBJ databases">
        <title>Mikania micrantha, genome provides insights into the molecular mechanism of rapid growth.</title>
        <authorList>
            <person name="Liu B."/>
        </authorList>
    </citation>
    <scope>NUCLEOTIDE SEQUENCE [LARGE SCALE GENOMIC DNA]</scope>
    <source>
        <strain evidence="2">NLD-2019</strain>
        <tissue evidence="2">Leaf</tissue>
    </source>
</reference>
<dbReference type="AlphaFoldDB" id="A0A5N6LY50"/>
<evidence type="ECO:0000313" key="3">
    <source>
        <dbReference type="Proteomes" id="UP000326396"/>
    </source>
</evidence>
<gene>
    <name evidence="2" type="ORF">E3N88_34440</name>
</gene>
<protein>
    <recommendedName>
        <fullName evidence="1">HAT C-terminal dimerisation domain-containing protein</fullName>
    </recommendedName>
</protein>
<keyword evidence="3" id="KW-1185">Reference proteome</keyword>
<evidence type="ECO:0000259" key="1">
    <source>
        <dbReference type="Pfam" id="PF05699"/>
    </source>
</evidence>
<comment type="caution">
    <text evidence="2">The sequence shown here is derived from an EMBL/GenBank/DDBJ whole genome shotgun (WGS) entry which is preliminary data.</text>
</comment>
<dbReference type="InterPro" id="IPR052035">
    <property type="entry name" value="ZnF_BED_domain_contain"/>
</dbReference>
<organism evidence="2 3">
    <name type="scientific">Mikania micrantha</name>
    <name type="common">bitter vine</name>
    <dbReference type="NCBI Taxonomy" id="192012"/>
    <lineage>
        <taxon>Eukaryota</taxon>
        <taxon>Viridiplantae</taxon>
        <taxon>Streptophyta</taxon>
        <taxon>Embryophyta</taxon>
        <taxon>Tracheophyta</taxon>
        <taxon>Spermatophyta</taxon>
        <taxon>Magnoliopsida</taxon>
        <taxon>eudicotyledons</taxon>
        <taxon>Gunneridae</taxon>
        <taxon>Pentapetalae</taxon>
        <taxon>asterids</taxon>
        <taxon>campanulids</taxon>
        <taxon>Asterales</taxon>
        <taxon>Asteraceae</taxon>
        <taxon>Asteroideae</taxon>
        <taxon>Heliantheae alliance</taxon>
        <taxon>Eupatorieae</taxon>
        <taxon>Mikania</taxon>
    </lineage>
</organism>
<dbReference type="OrthoDB" id="1714351at2759"/>
<dbReference type="Pfam" id="PF05699">
    <property type="entry name" value="Dimer_Tnp_hAT"/>
    <property type="match status" value="1"/>
</dbReference>
<dbReference type="Proteomes" id="UP000326396">
    <property type="component" value="Linkage Group LG7"/>
</dbReference>
<evidence type="ECO:0000313" key="2">
    <source>
        <dbReference type="EMBL" id="KAD3066560.1"/>
    </source>
</evidence>
<dbReference type="PANTHER" id="PTHR46481:SF7">
    <property type="entry name" value="ZINC FINGER BED DOMAIN-CONTAINING PROTEIN RICESLEEPER 2-LIKE"/>
    <property type="match status" value="1"/>
</dbReference>
<dbReference type="SUPFAM" id="SSF53098">
    <property type="entry name" value="Ribonuclease H-like"/>
    <property type="match status" value="1"/>
</dbReference>
<dbReference type="EMBL" id="SZYD01000017">
    <property type="protein sequence ID" value="KAD3066560.1"/>
    <property type="molecule type" value="Genomic_DNA"/>
</dbReference>
<sequence length="288" mass="33105">MNWGDRCIFKGKWIHVRCMAHIINLIVQEGIKELGTSVECIRADVRWDRISPARLKTFREFALLEKVECQKSLVLDAATHWNSTYLMLSVACEYEMAFKRFMDEDYVFSHDLQDECGVVESTDWENARRLGEIFNDYKRVHSDMHPNKASSSSSKIVNADTSGGTSFSLFGSVDDTFRALRKRKMADVKRQKAESGVTEDLKTKLDRYLNEEIKGDDAWFESQDFTVLGWWRKRSPAFPILSLVARDILTPQAVEVLICCQDWIRSNGVACNVEESIGDLDRLEEGDH</sequence>
<dbReference type="InterPro" id="IPR008906">
    <property type="entry name" value="HATC_C_dom"/>
</dbReference>
<name>A0A5N6LY50_9ASTR</name>
<dbReference type="GO" id="GO:0046983">
    <property type="term" value="F:protein dimerization activity"/>
    <property type="evidence" value="ECO:0007669"/>
    <property type="project" value="InterPro"/>
</dbReference>